<dbReference type="InterPro" id="IPR017896">
    <property type="entry name" value="4Fe4S_Fe-S-bd"/>
</dbReference>
<organism evidence="10 11">
    <name type="scientific">Coprobacter secundus subsp. similis</name>
    <dbReference type="NCBI Taxonomy" id="2751153"/>
    <lineage>
        <taxon>Bacteria</taxon>
        <taxon>Pseudomonadati</taxon>
        <taxon>Bacteroidota</taxon>
        <taxon>Bacteroidia</taxon>
        <taxon>Bacteroidales</taxon>
        <taxon>Barnesiellaceae</taxon>
        <taxon>Coprobacter</taxon>
    </lineage>
</organism>
<reference evidence="11" key="1">
    <citation type="submission" date="2020-07" db="EMBL/GenBank/DDBJ databases">
        <title>Complete genome sequencing of Coprobacter sp. strain 2CBH44.</title>
        <authorList>
            <person name="Sakamoto M."/>
            <person name="Murakami T."/>
            <person name="Mori H."/>
        </authorList>
    </citation>
    <scope>NUCLEOTIDE SEQUENCE [LARGE SCALE GENOMIC DNA]</scope>
    <source>
        <strain evidence="11">2CBH44</strain>
    </source>
</reference>
<dbReference type="InterPro" id="IPR016167">
    <property type="entry name" value="FAD-bd_PCMH_sub1"/>
</dbReference>
<dbReference type="PANTHER" id="PTHR11748:SF111">
    <property type="entry name" value="D-LACTATE DEHYDROGENASE, MITOCHONDRIAL-RELATED"/>
    <property type="match status" value="1"/>
</dbReference>
<evidence type="ECO:0000259" key="8">
    <source>
        <dbReference type="PROSITE" id="PS51379"/>
    </source>
</evidence>
<dbReference type="GO" id="GO:0004458">
    <property type="term" value="F:D-lactate dehydrogenase (cytochrome) activity"/>
    <property type="evidence" value="ECO:0007669"/>
    <property type="project" value="UniProtKB-EC"/>
</dbReference>
<comment type="similarity">
    <text evidence="2">Belongs to the FAD-binding oxidoreductase/transferase type 4 family.</text>
</comment>
<evidence type="ECO:0000256" key="7">
    <source>
        <dbReference type="ARBA" id="ARBA00038897"/>
    </source>
</evidence>
<dbReference type="InterPro" id="IPR006094">
    <property type="entry name" value="Oxid_FAD_bind_N"/>
</dbReference>
<evidence type="ECO:0000256" key="2">
    <source>
        <dbReference type="ARBA" id="ARBA00008000"/>
    </source>
</evidence>
<keyword evidence="3" id="KW-0285">Flavoprotein</keyword>
<dbReference type="InterPro" id="IPR016169">
    <property type="entry name" value="FAD-bd_PCMH_sub2"/>
</dbReference>
<dbReference type="InterPro" id="IPR004017">
    <property type="entry name" value="Cys_rich_dom"/>
</dbReference>
<dbReference type="Pfam" id="PF02913">
    <property type="entry name" value="FAD-oxidase_C"/>
    <property type="match status" value="1"/>
</dbReference>
<dbReference type="KEGG" id="copr:Cop2CBH44_04870"/>
<dbReference type="InterPro" id="IPR004113">
    <property type="entry name" value="FAD-bd_oxidored_4_C"/>
</dbReference>
<accession>A0A7G1HUP4</accession>
<dbReference type="EC" id="1.1.2.4" evidence="7"/>
<dbReference type="SUPFAM" id="SSF56176">
    <property type="entry name" value="FAD-binding/transporter-associated domain-like"/>
    <property type="match status" value="1"/>
</dbReference>
<dbReference type="GO" id="GO:0008720">
    <property type="term" value="F:D-lactate dehydrogenase (NAD+) activity"/>
    <property type="evidence" value="ECO:0007669"/>
    <property type="project" value="TreeGrafter"/>
</dbReference>
<dbReference type="Pfam" id="PF13183">
    <property type="entry name" value="Fer4_8"/>
    <property type="match status" value="1"/>
</dbReference>
<dbReference type="InterPro" id="IPR016166">
    <property type="entry name" value="FAD-bd_PCMH"/>
</dbReference>
<dbReference type="GO" id="GO:0071949">
    <property type="term" value="F:FAD binding"/>
    <property type="evidence" value="ECO:0007669"/>
    <property type="project" value="InterPro"/>
</dbReference>
<comment type="cofactor">
    <cofactor evidence="1">
        <name>FAD</name>
        <dbReference type="ChEBI" id="CHEBI:57692"/>
    </cofactor>
</comment>
<dbReference type="Gene3D" id="3.30.43.10">
    <property type="entry name" value="Uridine Diphospho-n-acetylenolpyruvylglucosamine Reductase, domain 2"/>
    <property type="match status" value="1"/>
</dbReference>
<evidence type="ECO:0000313" key="11">
    <source>
        <dbReference type="Proteomes" id="UP000594042"/>
    </source>
</evidence>
<dbReference type="Pfam" id="PF02754">
    <property type="entry name" value="CCG"/>
    <property type="match status" value="1"/>
</dbReference>
<keyword evidence="5" id="KW-0809">Transit peptide</keyword>
<evidence type="ECO:0000256" key="3">
    <source>
        <dbReference type="ARBA" id="ARBA00022630"/>
    </source>
</evidence>
<dbReference type="Gene3D" id="1.10.1060.10">
    <property type="entry name" value="Alpha-helical ferredoxin"/>
    <property type="match status" value="1"/>
</dbReference>
<dbReference type="InterPro" id="IPR036318">
    <property type="entry name" value="FAD-bd_PCMH-like_sf"/>
</dbReference>
<dbReference type="AlphaFoldDB" id="A0A7G1HUP4"/>
<dbReference type="PROSITE" id="PS51379">
    <property type="entry name" value="4FE4S_FER_2"/>
    <property type="match status" value="1"/>
</dbReference>
<dbReference type="Pfam" id="PF01565">
    <property type="entry name" value="FAD_binding_4"/>
    <property type="match status" value="1"/>
</dbReference>
<dbReference type="PROSITE" id="PS51387">
    <property type="entry name" value="FAD_PCMH"/>
    <property type="match status" value="1"/>
</dbReference>
<evidence type="ECO:0000259" key="9">
    <source>
        <dbReference type="PROSITE" id="PS51387"/>
    </source>
</evidence>
<dbReference type="GO" id="GO:1903457">
    <property type="term" value="P:lactate catabolic process"/>
    <property type="evidence" value="ECO:0007669"/>
    <property type="project" value="TreeGrafter"/>
</dbReference>
<evidence type="ECO:0000313" key="10">
    <source>
        <dbReference type="EMBL" id="BCI62134.1"/>
    </source>
</evidence>
<sequence>MGNSDYVSFLKEIARFIPDNRIYTDDLRRLAWGTDAGFYRLVPKIVVRSDNEQEISQILLLSGKYHIPLTFRAAGTSLSGQSISDSVLVVAGKNWESYSVSSTGGQITLQPGLTGGRVNEILKPYGRKFAPDPASVKSAMVGGIVANNASGMNCGTHANSDKVMLSARIILSDGTILDTGNKESRLDFIRSHPEFIQKIESVRDRIRKDSELVSRIRRKYSIKNVVGLNLFPFIEYDDPFDIIAHSIVGSEGTLAFLSEVTMKTEEDLPYKASAMVYFSDIREACKAVVAMKKAPVVSAEMLDKKSLQSVNDTTGEGLTAILTETKGHTREELVDNIHKIEDILSSFNTFTPVHFTDKENEYASYWAIRSGIFPSVGGTRRPGTTCLIEDVAFHIEDLPQATFELQQLLEKNGYHDACIYGHALEGNFHFIINQAFDTDEEVARYEQLMNDVIALVVDKYDGSLKAEHGTGRNMAPFVKYEWGETAYQYMREIKEIFDSEYRLNPGVIFNDDPKCHLKNFKPLPLTNEHIDKCIECGFCEVNCLSCGFTLSSRQRIVIRREISRLSRLPGKEKQMELLEKQYKYSGNQTCAGDGLCSMSCPMGINVGDLTHDIRQSHLPKGSLGYKAGDFAARHLSGIESALRPVLSVANTAHSLLGSKAMVSLTRGLRYLSGSKIPLWTPAMPKARYPHKTAQKNEPLKVVYFPSCINQTMGVSQHSPESTPLIDKTIHLLQKAGYEVIFPPHMERLCCGTIWESKGMPDIADRKSAELEAALYEASNKGLYPVLCDQSPCLYRMRHTIKKIKLYEPVEFINTFLLDKLVFKKIDEPIAIHITCSMRKMGLDKQLIELAGRCTSKVLVPEGVGCCGFAGDKGFTQPELNAYALRKLRPQIEKAGIKTGYSNSRTCEIGLETNSGIPYISIIYLVDKCTTPVGQ</sequence>
<dbReference type="SUPFAM" id="SSF46548">
    <property type="entry name" value="alpha-helical ferredoxin"/>
    <property type="match status" value="1"/>
</dbReference>
<dbReference type="PANTHER" id="PTHR11748">
    <property type="entry name" value="D-LACTATE DEHYDROGENASE"/>
    <property type="match status" value="1"/>
</dbReference>
<proteinExistence type="inferred from homology"/>
<dbReference type="Gene3D" id="3.30.70.2740">
    <property type="match status" value="1"/>
</dbReference>
<evidence type="ECO:0000256" key="6">
    <source>
        <dbReference type="ARBA" id="ARBA00023002"/>
    </source>
</evidence>
<dbReference type="EMBL" id="AP023322">
    <property type="protein sequence ID" value="BCI62134.1"/>
    <property type="molecule type" value="Genomic_DNA"/>
</dbReference>
<dbReference type="RefSeq" id="WP_200755498.1">
    <property type="nucleotide sequence ID" value="NZ_AP023322.1"/>
</dbReference>
<dbReference type="InterPro" id="IPR016164">
    <property type="entry name" value="FAD-linked_Oxase-like_C"/>
</dbReference>
<feature type="domain" description="4Fe-4S ferredoxin-type" evidence="8">
    <location>
        <begin position="522"/>
        <end position="553"/>
    </location>
</feature>
<dbReference type="Proteomes" id="UP000594042">
    <property type="component" value="Chromosome"/>
</dbReference>
<dbReference type="GO" id="GO:0051536">
    <property type="term" value="F:iron-sulfur cluster binding"/>
    <property type="evidence" value="ECO:0007669"/>
    <property type="project" value="InterPro"/>
</dbReference>
<keyword evidence="11" id="KW-1185">Reference proteome</keyword>
<keyword evidence="6" id="KW-0560">Oxidoreductase</keyword>
<dbReference type="Gene3D" id="3.30.465.10">
    <property type="match status" value="1"/>
</dbReference>
<keyword evidence="4" id="KW-0274">FAD</keyword>
<evidence type="ECO:0000256" key="1">
    <source>
        <dbReference type="ARBA" id="ARBA00001974"/>
    </source>
</evidence>
<evidence type="ECO:0000256" key="4">
    <source>
        <dbReference type="ARBA" id="ARBA00022827"/>
    </source>
</evidence>
<gene>
    <name evidence="10" type="ORF">Cop2CBH44_04870</name>
</gene>
<dbReference type="SUPFAM" id="SSF55103">
    <property type="entry name" value="FAD-linked oxidases, C-terminal domain"/>
    <property type="match status" value="1"/>
</dbReference>
<feature type="domain" description="FAD-binding PCMH-type" evidence="9">
    <location>
        <begin position="39"/>
        <end position="267"/>
    </location>
</feature>
<protein>
    <recommendedName>
        <fullName evidence="7">D-lactate dehydrogenase (cytochrome)</fullName>
        <ecNumber evidence="7">1.1.2.4</ecNumber>
    </recommendedName>
</protein>
<evidence type="ECO:0000256" key="5">
    <source>
        <dbReference type="ARBA" id="ARBA00022946"/>
    </source>
</evidence>
<name>A0A7G1HUP4_9BACT</name>
<dbReference type="InterPro" id="IPR009051">
    <property type="entry name" value="Helical_ferredxn"/>
</dbReference>